<dbReference type="SUPFAM" id="SSF49493">
    <property type="entry name" value="HSP40/DnaJ peptide-binding domain"/>
    <property type="match status" value="2"/>
</dbReference>
<evidence type="ECO:0000256" key="5">
    <source>
        <dbReference type="ARBA" id="ARBA00023186"/>
    </source>
</evidence>
<evidence type="ECO:0000256" key="2">
    <source>
        <dbReference type="ARBA" id="ARBA00022737"/>
    </source>
</evidence>
<dbReference type="HAMAP" id="MF_01152">
    <property type="entry name" value="DnaJ"/>
    <property type="match status" value="1"/>
</dbReference>
<dbReference type="CDD" id="cd06257">
    <property type="entry name" value="DnaJ"/>
    <property type="match status" value="1"/>
</dbReference>
<evidence type="ECO:0000256" key="6">
    <source>
        <dbReference type="PROSITE-ProRule" id="PRU00546"/>
    </source>
</evidence>
<dbReference type="GO" id="GO:0009408">
    <property type="term" value="P:response to heat"/>
    <property type="evidence" value="ECO:0007669"/>
    <property type="project" value="InterPro"/>
</dbReference>
<protein>
    <submittedName>
        <fullName evidence="9">Uncharacterized protein</fullName>
    </submittedName>
</protein>
<evidence type="ECO:0000259" key="8">
    <source>
        <dbReference type="PROSITE" id="PS51188"/>
    </source>
</evidence>
<dbReference type="PANTHER" id="PTHR43096">
    <property type="entry name" value="DNAJ HOMOLOG 1, MITOCHONDRIAL-RELATED"/>
    <property type="match status" value="1"/>
</dbReference>
<dbReference type="EMBL" id="HBHW01008508">
    <property type="protein sequence ID" value="CAE0038471.1"/>
    <property type="molecule type" value="Transcribed_RNA"/>
</dbReference>
<dbReference type="GO" id="GO:0031072">
    <property type="term" value="F:heat shock protein binding"/>
    <property type="evidence" value="ECO:0007669"/>
    <property type="project" value="InterPro"/>
</dbReference>
<keyword evidence="1 6" id="KW-0479">Metal-binding</keyword>
<keyword evidence="5" id="KW-0143">Chaperone</keyword>
<proteinExistence type="inferred from homology"/>
<dbReference type="PANTHER" id="PTHR43096:SF10">
    <property type="entry name" value="CHAPERONE PROTEIN DNAJ A6, CHLOROPLASTIC"/>
    <property type="match status" value="1"/>
</dbReference>
<dbReference type="InterPro" id="IPR002939">
    <property type="entry name" value="DnaJ_C"/>
</dbReference>
<evidence type="ECO:0000256" key="4">
    <source>
        <dbReference type="ARBA" id="ARBA00022833"/>
    </source>
</evidence>
<reference evidence="9" key="1">
    <citation type="submission" date="2021-01" db="EMBL/GenBank/DDBJ databases">
        <authorList>
            <person name="Corre E."/>
            <person name="Pelletier E."/>
            <person name="Niang G."/>
            <person name="Scheremetjew M."/>
            <person name="Finn R."/>
            <person name="Kale V."/>
            <person name="Holt S."/>
            <person name="Cochrane G."/>
            <person name="Meng A."/>
            <person name="Brown T."/>
            <person name="Cohen L."/>
        </authorList>
    </citation>
    <scope>NUCLEOTIDE SEQUENCE</scope>
    <source>
        <strain evidence="9">CCMP 769</strain>
    </source>
</reference>
<feature type="zinc finger region" description="CR-type" evidence="6">
    <location>
        <begin position="230"/>
        <end position="312"/>
    </location>
</feature>
<dbReference type="InterPro" id="IPR008971">
    <property type="entry name" value="HSP40/DnaJ_pept-bd"/>
</dbReference>
<dbReference type="FunFam" id="2.10.230.10:FF:000002">
    <property type="entry name" value="Molecular chaperone DnaJ"/>
    <property type="match status" value="1"/>
</dbReference>
<dbReference type="GO" id="GO:0005524">
    <property type="term" value="F:ATP binding"/>
    <property type="evidence" value="ECO:0007669"/>
    <property type="project" value="InterPro"/>
</dbReference>
<dbReference type="GO" id="GO:0051082">
    <property type="term" value="F:unfolded protein binding"/>
    <property type="evidence" value="ECO:0007669"/>
    <property type="project" value="InterPro"/>
</dbReference>
<keyword evidence="2" id="KW-0677">Repeat</keyword>
<keyword evidence="3 6" id="KW-0863">Zinc-finger</keyword>
<dbReference type="PRINTS" id="PR00625">
    <property type="entry name" value="JDOMAIN"/>
</dbReference>
<dbReference type="InterPro" id="IPR036869">
    <property type="entry name" value="J_dom_sf"/>
</dbReference>
<dbReference type="Gene3D" id="2.10.230.10">
    <property type="entry name" value="Heat shock protein DnaJ, cysteine-rich domain"/>
    <property type="match status" value="1"/>
</dbReference>
<evidence type="ECO:0000256" key="1">
    <source>
        <dbReference type="ARBA" id="ARBA00022723"/>
    </source>
</evidence>
<evidence type="ECO:0000313" key="9">
    <source>
        <dbReference type="EMBL" id="CAE0038471.1"/>
    </source>
</evidence>
<feature type="domain" description="J" evidence="7">
    <location>
        <begin position="58"/>
        <end position="122"/>
    </location>
</feature>
<dbReference type="CDD" id="cd10719">
    <property type="entry name" value="DnaJ_zf"/>
    <property type="match status" value="1"/>
</dbReference>
<dbReference type="NCBIfam" id="TIGR02349">
    <property type="entry name" value="DnaJ_bact"/>
    <property type="match status" value="1"/>
</dbReference>
<feature type="domain" description="CR-type" evidence="8">
    <location>
        <begin position="230"/>
        <end position="312"/>
    </location>
</feature>
<dbReference type="InterPro" id="IPR012724">
    <property type="entry name" value="DnaJ"/>
</dbReference>
<dbReference type="Pfam" id="PF00684">
    <property type="entry name" value="DnaJ_CXXCXGXG"/>
    <property type="match status" value="1"/>
</dbReference>
<dbReference type="InterPro" id="IPR036410">
    <property type="entry name" value="HSP_DnaJ_Cys-rich_dom_sf"/>
</dbReference>
<sequence length="526" mass="56730">MDAVGFVPLSGFSGCVKGRSPCCERSDFYGKAVGQEPRAQLPKFRRDGVRREVRMDVDYYNVLGVGRSASDKELKTAYRKMARQYHPDVNQSDGAKEKFQECTRAYEVLSDPQKRKMYDQFGEAGVSGGTTRLSGISKFGGNSVCRVSLRIHPRQGNDLLTSDISSVGGAGQPGFSDFSDFGGIGDIFETFFGGNAAAGGGGARRRRSGPSAGEDLRLAVDIDFKKAAFGGEQRITFTHLEGCNTCSGSGVKPGVKPRTCNTCSGSGVVVTVARTPLGSFQQQSTCPECRGTGEIVEEYCGSCGGRGRVQESKQVVITVPAGVDTGSRLRVRGEGDAGLRSGPPGDLYVVLNVKQDTVFKREGQTVYTNLPVSYTDAILGKKLPVMTIDGEVLLSVPAGTQPGRQLRISSKGIPKLGQPTSRGDHIVTIDVRICWKNFVETSFGAVASVHKAKKLSSLILRFESFVVQELLKRCNGCLVLAHSLFLVLFQKKLGEDPYKHNCEGEGACPEACGATRRLSRERKRFL</sequence>
<dbReference type="PROSITE" id="PS51188">
    <property type="entry name" value="ZF_CR"/>
    <property type="match status" value="1"/>
</dbReference>
<dbReference type="InterPro" id="IPR001623">
    <property type="entry name" value="DnaJ_domain"/>
</dbReference>
<dbReference type="Gene3D" id="2.60.260.20">
    <property type="entry name" value="Urease metallochaperone UreE, N-terminal domain"/>
    <property type="match status" value="2"/>
</dbReference>
<accession>A0A7S3EAA2</accession>
<dbReference type="CDD" id="cd10747">
    <property type="entry name" value="DnaJ_C"/>
    <property type="match status" value="1"/>
</dbReference>
<evidence type="ECO:0000256" key="3">
    <source>
        <dbReference type="ARBA" id="ARBA00022771"/>
    </source>
</evidence>
<dbReference type="SUPFAM" id="SSF46565">
    <property type="entry name" value="Chaperone J-domain"/>
    <property type="match status" value="1"/>
</dbReference>
<evidence type="ECO:0000259" key="7">
    <source>
        <dbReference type="PROSITE" id="PS50076"/>
    </source>
</evidence>
<dbReference type="Pfam" id="PF01556">
    <property type="entry name" value="DnaJ_C"/>
    <property type="match status" value="1"/>
</dbReference>
<dbReference type="GO" id="GO:0042026">
    <property type="term" value="P:protein refolding"/>
    <property type="evidence" value="ECO:0007669"/>
    <property type="project" value="TreeGrafter"/>
</dbReference>
<dbReference type="Gene3D" id="1.10.287.110">
    <property type="entry name" value="DnaJ domain"/>
    <property type="match status" value="1"/>
</dbReference>
<name>A0A7S3EAA2_9RHOD</name>
<dbReference type="Pfam" id="PF00226">
    <property type="entry name" value="DnaJ"/>
    <property type="match status" value="1"/>
</dbReference>
<dbReference type="GO" id="GO:0005737">
    <property type="term" value="C:cytoplasm"/>
    <property type="evidence" value="ECO:0007669"/>
    <property type="project" value="TreeGrafter"/>
</dbReference>
<gene>
    <name evidence="9" type="ORF">RMAR00112_LOCUS6429</name>
</gene>
<organism evidence="9">
    <name type="scientific">Rhodosorus marinus</name>
    <dbReference type="NCBI Taxonomy" id="101924"/>
    <lineage>
        <taxon>Eukaryota</taxon>
        <taxon>Rhodophyta</taxon>
        <taxon>Stylonematophyceae</taxon>
        <taxon>Stylonematales</taxon>
        <taxon>Stylonemataceae</taxon>
        <taxon>Rhodosorus</taxon>
    </lineage>
</organism>
<dbReference type="SMART" id="SM00271">
    <property type="entry name" value="DnaJ"/>
    <property type="match status" value="1"/>
</dbReference>
<dbReference type="SUPFAM" id="SSF57938">
    <property type="entry name" value="DnaJ/Hsp40 cysteine-rich domain"/>
    <property type="match status" value="1"/>
</dbReference>
<keyword evidence="4 6" id="KW-0862">Zinc</keyword>
<dbReference type="InterPro" id="IPR001305">
    <property type="entry name" value="HSP_DnaJ_Cys-rich_dom"/>
</dbReference>
<dbReference type="AlphaFoldDB" id="A0A7S3EAA2"/>
<dbReference type="PROSITE" id="PS50076">
    <property type="entry name" value="DNAJ_2"/>
    <property type="match status" value="1"/>
</dbReference>
<dbReference type="GO" id="GO:0008270">
    <property type="term" value="F:zinc ion binding"/>
    <property type="evidence" value="ECO:0007669"/>
    <property type="project" value="UniProtKB-KW"/>
</dbReference>